<name>A0ABR5ABS7_9BACL</name>
<accession>A0ABR5ABS7</accession>
<sequence>MGIIDGYPDGTFKPENPLKRSELIKIIKALADGGYITAPSRGTTGGTAGTTTGGTTGTAP</sequence>
<organism evidence="3 4">
    <name type="scientific">Gordoniibacillus kamchatkensis</name>
    <dbReference type="NCBI Taxonomy" id="1590651"/>
    <lineage>
        <taxon>Bacteria</taxon>
        <taxon>Bacillati</taxon>
        <taxon>Bacillota</taxon>
        <taxon>Bacilli</taxon>
        <taxon>Bacillales</taxon>
        <taxon>Paenibacillaceae</taxon>
        <taxon>Gordoniibacillus</taxon>
    </lineage>
</organism>
<comment type="caution">
    <text evidence="3">The sequence shown here is derived from an EMBL/GenBank/DDBJ whole genome shotgun (WGS) entry which is preliminary data.</text>
</comment>
<dbReference type="Proteomes" id="UP000031967">
    <property type="component" value="Unassembled WGS sequence"/>
</dbReference>
<dbReference type="Pfam" id="PF00395">
    <property type="entry name" value="SLH"/>
    <property type="match status" value="1"/>
</dbReference>
<evidence type="ECO:0000256" key="1">
    <source>
        <dbReference type="SAM" id="MobiDB-lite"/>
    </source>
</evidence>
<gene>
    <name evidence="3" type="ORF">SD70_25965</name>
</gene>
<dbReference type="EMBL" id="JXAK01000059">
    <property type="protein sequence ID" value="KIL38491.1"/>
    <property type="molecule type" value="Genomic_DNA"/>
</dbReference>
<evidence type="ECO:0000313" key="4">
    <source>
        <dbReference type="Proteomes" id="UP000031967"/>
    </source>
</evidence>
<dbReference type="PROSITE" id="PS51272">
    <property type="entry name" value="SLH"/>
    <property type="match status" value="1"/>
</dbReference>
<feature type="compositionally biased region" description="Gly residues" evidence="1">
    <location>
        <begin position="43"/>
        <end position="60"/>
    </location>
</feature>
<keyword evidence="4" id="KW-1185">Reference proteome</keyword>
<evidence type="ECO:0000259" key="2">
    <source>
        <dbReference type="PROSITE" id="PS51272"/>
    </source>
</evidence>
<feature type="region of interest" description="Disordered" evidence="1">
    <location>
        <begin position="38"/>
        <end position="60"/>
    </location>
</feature>
<proteinExistence type="predicted"/>
<evidence type="ECO:0000313" key="3">
    <source>
        <dbReference type="EMBL" id="KIL38491.1"/>
    </source>
</evidence>
<reference evidence="3 4" key="1">
    <citation type="submission" date="2014-12" db="EMBL/GenBank/DDBJ databases">
        <title>Draft genome sequence of Paenibacillus kamchatkensis strain B-2647.</title>
        <authorList>
            <person name="Karlyshev A.V."/>
            <person name="Kudryashova E.B."/>
        </authorList>
    </citation>
    <scope>NUCLEOTIDE SEQUENCE [LARGE SCALE GENOMIC DNA]</scope>
    <source>
        <strain evidence="3 4">VKM B-2647</strain>
    </source>
</reference>
<feature type="domain" description="SLH" evidence="2">
    <location>
        <begin position="1"/>
        <end position="41"/>
    </location>
</feature>
<dbReference type="InterPro" id="IPR001119">
    <property type="entry name" value="SLH_dom"/>
</dbReference>
<protein>
    <recommendedName>
        <fullName evidence="2">SLH domain-containing protein</fullName>
    </recommendedName>
</protein>